<organism evidence="2 3">
    <name type="scientific">Saprolegnia parasitica (strain CBS 223.65)</name>
    <dbReference type="NCBI Taxonomy" id="695850"/>
    <lineage>
        <taxon>Eukaryota</taxon>
        <taxon>Sar</taxon>
        <taxon>Stramenopiles</taxon>
        <taxon>Oomycota</taxon>
        <taxon>Saprolegniomycetes</taxon>
        <taxon>Saprolegniales</taxon>
        <taxon>Saprolegniaceae</taxon>
        <taxon>Saprolegnia</taxon>
    </lineage>
</organism>
<gene>
    <name evidence="2" type="ORF">SPRG_18024</name>
</gene>
<dbReference type="PROSITE" id="PS50222">
    <property type="entry name" value="EF_HAND_2"/>
    <property type="match status" value="1"/>
</dbReference>
<dbReference type="VEuPathDB" id="FungiDB:SPRG_18024"/>
<name>A0A067BI85_SAPPC</name>
<dbReference type="InterPro" id="IPR002048">
    <property type="entry name" value="EF_hand_dom"/>
</dbReference>
<dbReference type="OrthoDB" id="26525at2759"/>
<feature type="domain" description="EF-hand" evidence="1">
    <location>
        <begin position="21"/>
        <end position="56"/>
    </location>
</feature>
<dbReference type="AlphaFoldDB" id="A0A067BI85"/>
<accession>A0A067BI85</accession>
<dbReference type="SUPFAM" id="SSF47473">
    <property type="entry name" value="EF-hand"/>
    <property type="match status" value="1"/>
</dbReference>
<evidence type="ECO:0000313" key="3">
    <source>
        <dbReference type="Proteomes" id="UP000030745"/>
    </source>
</evidence>
<keyword evidence="3" id="KW-1185">Reference proteome</keyword>
<protein>
    <recommendedName>
        <fullName evidence="1">EF-hand domain-containing protein</fullName>
    </recommendedName>
</protein>
<sequence>MAFAAALHSAYEARAAHLDSDDVAGIRSLFTFYDTNMDGNVSSVQALRMFQLLGLTVNEDHVNELELLSFAEFLAIVDCQYKAARSLDEGSHEWHLLDHFRRDHVTPHQLSYFLKSCDMTISDPHLERFQDLYANADEASAVYRCLEKDGCLKLLKDFHAVETDHDAFLHECAT</sequence>
<dbReference type="RefSeq" id="XP_012212842.1">
    <property type="nucleotide sequence ID" value="XM_012357452.1"/>
</dbReference>
<dbReference type="GeneID" id="24139551"/>
<dbReference type="Proteomes" id="UP000030745">
    <property type="component" value="Unassembled WGS sequence"/>
</dbReference>
<reference evidence="2 3" key="1">
    <citation type="journal article" date="2013" name="PLoS Genet.">
        <title>Distinctive expansion of potential virulence genes in the genome of the oomycete fish pathogen Saprolegnia parasitica.</title>
        <authorList>
            <person name="Jiang R.H."/>
            <person name="de Bruijn I."/>
            <person name="Haas B.J."/>
            <person name="Belmonte R."/>
            <person name="Lobach L."/>
            <person name="Christie J."/>
            <person name="van den Ackerveken G."/>
            <person name="Bottin A."/>
            <person name="Bulone V."/>
            <person name="Diaz-Moreno S.M."/>
            <person name="Dumas B."/>
            <person name="Fan L."/>
            <person name="Gaulin E."/>
            <person name="Govers F."/>
            <person name="Grenville-Briggs L.J."/>
            <person name="Horner N.R."/>
            <person name="Levin J.Z."/>
            <person name="Mammella M."/>
            <person name="Meijer H.J."/>
            <person name="Morris P."/>
            <person name="Nusbaum C."/>
            <person name="Oome S."/>
            <person name="Phillips A.J."/>
            <person name="van Rooyen D."/>
            <person name="Rzeszutek E."/>
            <person name="Saraiva M."/>
            <person name="Secombes C.J."/>
            <person name="Seidl M.F."/>
            <person name="Snel B."/>
            <person name="Stassen J.H."/>
            <person name="Sykes S."/>
            <person name="Tripathy S."/>
            <person name="van den Berg H."/>
            <person name="Vega-Arreguin J.C."/>
            <person name="Wawra S."/>
            <person name="Young S.K."/>
            <person name="Zeng Q."/>
            <person name="Dieguez-Uribeondo J."/>
            <person name="Russ C."/>
            <person name="Tyler B.M."/>
            <person name="van West P."/>
        </authorList>
    </citation>
    <scope>NUCLEOTIDE SEQUENCE [LARGE SCALE GENOMIC DNA]</scope>
    <source>
        <strain evidence="2 3">CBS 223.65</strain>
    </source>
</reference>
<dbReference type="Gene3D" id="1.10.238.10">
    <property type="entry name" value="EF-hand"/>
    <property type="match status" value="1"/>
</dbReference>
<evidence type="ECO:0000259" key="1">
    <source>
        <dbReference type="PROSITE" id="PS50222"/>
    </source>
</evidence>
<dbReference type="KEGG" id="spar:SPRG_18024"/>
<evidence type="ECO:0000313" key="2">
    <source>
        <dbReference type="EMBL" id="KDO16450.1"/>
    </source>
</evidence>
<dbReference type="InterPro" id="IPR011992">
    <property type="entry name" value="EF-hand-dom_pair"/>
</dbReference>
<dbReference type="EMBL" id="KK584114">
    <property type="protein sequence ID" value="KDO16450.1"/>
    <property type="molecule type" value="Genomic_DNA"/>
</dbReference>
<proteinExistence type="predicted"/>
<dbReference type="GO" id="GO:0005509">
    <property type="term" value="F:calcium ion binding"/>
    <property type="evidence" value="ECO:0007669"/>
    <property type="project" value="InterPro"/>
</dbReference>